<dbReference type="GO" id="GO:0032259">
    <property type="term" value="P:methylation"/>
    <property type="evidence" value="ECO:0007669"/>
    <property type="project" value="UniProtKB-KW"/>
</dbReference>
<evidence type="ECO:0000259" key="4">
    <source>
        <dbReference type="Pfam" id="PF08032"/>
    </source>
</evidence>
<evidence type="ECO:0000256" key="1">
    <source>
        <dbReference type="ARBA" id="ARBA00022603"/>
    </source>
</evidence>
<dbReference type="GO" id="GO:0005829">
    <property type="term" value="C:cytosol"/>
    <property type="evidence" value="ECO:0007669"/>
    <property type="project" value="TreeGrafter"/>
</dbReference>
<dbReference type="NCBIfam" id="TIGR00186">
    <property type="entry name" value="rRNA_methyl_3"/>
    <property type="match status" value="1"/>
</dbReference>
<dbReference type="Pfam" id="PF08032">
    <property type="entry name" value="SpoU_sub_bind"/>
    <property type="match status" value="1"/>
</dbReference>
<evidence type="ECO:0000313" key="5">
    <source>
        <dbReference type="EMBL" id="AEJ20920.1"/>
    </source>
</evidence>
<dbReference type="InterPro" id="IPR013123">
    <property type="entry name" value="SpoU_subst-bd"/>
</dbReference>
<protein>
    <submittedName>
        <fullName evidence="5">RNA methyltransferase, TrmH family, group 3</fullName>
    </submittedName>
</protein>
<accession>F8F2D8</accession>
<dbReference type="RefSeq" id="WP_013970198.1">
    <property type="nucleotide sequence ID" value="NC_015732.1"/>
</dbReference>
<dbReference type="InterPro" id="IPR004441">
    <property type="entry name" value="rRNA_MeTrfase_TrmH"/>
</dbReference>
<keyword evidence="6" id="KW-1185">Reference proteome</keyword>
<dbReference type="Gene3D" id="3.40.1280.10">
    <property type="match status" value="1"/>
</dbReference>
<dbReference type="GO" id="GO:0006396">
    <property type="term" value="P:RNA processing"/>
    <property type="evidence" value="ECO:0007669"/>
    <property type="project" value="InterPro"/>
</dbReference>
<dbReference type="CDD" id="cd18103">
    <property type="entry name" value="SpoU-like_RlmB"/>
    <property type="match status" value="1"/>
</dbReference>
<dbReference type="InterPro" id="IPR029026">
    <property type="entry name" value="tRNA_m1G_MTases_N"/>
</dbReference>
<dbReference type="SUPFAM" id="SSF75217">
    <property type="entry name" value="alpha/beta knot"/>
    <property type="match status" value="1"/>
</dbReference>
<dbReference type="STRING" id="744872.Spica_2826"/>
<sequence length="242" mass="26081">MAYLTGFHVIEELIRSGKAKGPLLVANAGPRARTIMSLATDNKIRIDRVGEYELNRLAPGNRGIALYVEGKDQSNETTVQDFLAGLEEGQDALVVVLDGITDPHNYGAILRSCDQFGADLVIVANRRSAKDAEVVSKTSAGTVAWVPIAIVSNLVRSVEQLKDAGFWVYGADMKGEAVYDKDLRGRTVLIMGSEGSGISRLLKETCDGMVSIPTSGQVDSLNVSVAAGVLLYEARRQRAREK</sequence>
<dbReference type="GO" id="GO:0008173">
    <property type="term" value="F:RNA methyltransferase activity"/>
    <property type="evidence" value="ECO:0007669"/>
    <property type="project" value="InterPro"/>
</dbReference>
<dbReference type="Pfam" id="PF00588">
    <property type="entry name" value="SpoU_methylase"/>
    <property type="match status" value="1"/>
</dbReference>
<evidence type="ECO:0000256" key="2">
    <source>
        <dbReference type="ARBA" id="ARBA00022679"/>
    </source>
</evidence>
<keyword evidence="2" id="KW-0808">Transferase</keyword>
<dbReference type="EMBL" id="CP002868">
    <property type="protein sequence ID" value="AEJ20920.1"/>
    <property type="molecule type" value="Genomic_DNA"/>
</dbReference>
<dbReference type="eggNOG" id="COG0566">
    <property type="taxonomic scope" value="Bacteria"/>
</dbReference>
<dbReference type="AlphaFoldDB" id="F8F2D8"/>
<dbReference type="PANTHER" id="PTHR46429">
    <property type="entry name" value="23S RRNA (GUANOSINE-2'-O-)-METHYLTRANSFERASE RLMB"/>
    <property type="match status" value="1"/>
</dbReference>
<reference evidence="6" key="1">
    <citation type="journal article" date="2013" name="Stand. Genomic Sci.">
        <title>Genome sequence of the thermophilic fresh-water bacterium Spirochaeta caldaria type strain (H1(T)), reclassification of Spirochaeta caldaria, Spirochaeta stenostrepta, and Spirochaeta zuelzerae in the genus Treponema as Treponema caldaria comb. nov., Treponema stenostrepta comb. nov., and Treponema zuelzerae comb. nov., and emendation of the genus Treponema.</title>
        <authorList>
            <person name="Abt B."/>
            <person name="Goker M."/>
            <person name="Scheuner C."/>
            <person name="Han C."/>
            <person name="Lu M."/>
            <person name="Misra M."/>
            <person name="Lapidus A."/>
            <person name="Nolan M."/>
            <person name="Lucas S."/>
            <person name="Hammon N."/>
            <person name="Deshpande S."/>
            <person name="Cheng J.F."/>
            <person name="Tapia R."/>
            <person name="Goodwin L.A."/>
            <person name="Pitluck S."/>
            <person name="Liolios K."/>
            <person name="Pagani I."/>
            <person name="Ivanova N."/>
            <person name="Mavromatis K."/>
            <person name="Mikhailova N."/>
            <person name="Huntemann M."/>
            <person name="Pati A."/>
            <person name="Chen A."/>
            <person name="Palaniappan K."/>
            <person name="Land M."/>
            <person name="Hauser L."/>
            <person name="Jeffries C.D."/>
            <person name="Rohde M."/>
            <person name="Spring S."/>
            <person name="Gronow S."/>
            <person name="Detter J.C."/>
            <person name="Bristow J."/>
            <person name="Eisen J.A."/>
            <person name="Markowitz V."/>
            <person name="Hugenholtz P."/>
            <person name="Kyrpides N.C."/>
            <person name="Woyke T."/>
            <person name="Klenk H.P."/>
        </authorList>
    </citation>
    <scope>NUCLEOTIDE SEQUENCE</scope>
    <source>
        <strain evidence="6">ATCC 51460 / DSM 7334 / H1</strain>
    </source>
</reference>
<dbReference type="HOGENOM" id="CLU_021322_0_1_12"/>
<dbReference type="InterPro" id="IPR029028">
    <property type="entry name" value="Alpha/beta_knot_MTases"/>
</dbReference>
<name>F8F2D8_GRAC1</name>
<dbReference type="GO" id="GO:0003723">
    <property type="term" value="F:RNA binding"/>
    <property type="evidence" value="ECO:0007669"/>
    <property type="project" value="InterPro"/>
</dbReference>
<organism evidence="5 6">
    <name type="scientific">Gracilinema caldarium (strain ATCC 51460 / DSM 7334 / H1)</name>
    <name type="common">Treponema caldarium</name>
    <dbReference type="NCBI Taxonomy" id="744872"/>
    <lineage>
        <taxon>Bacteria</taxon>
        <taxon>Pseudomonadati</taxon>
        <taxon>Spirochaetota</taxon>
        <taxon>Spirochaetia</taxon>
        <taxon>Spirochaetales</taxon>
        <taxon>Breznakiellaceae</taxon>
        <taxon>Gracilinema</taxon>
    </lineage>
</organism>
<evidence type="ECO:0000259" key="3">
    <source>
        <dbReference type="Pfam" id="PF00588"/>
    </source>
</evidence>
<keyword evidence="1 5" id="KW-0489">Methyltransferase</keyword>
<gene>
    <name evidence="5" type="ordered locus">Spica_2826</name>
</gene>
<proteinExistence type="predicted"/>
<feature type="domain" description="RNA 2-O ribose methyltransferase substrate binding" evidence="4">
    <location>
        <begin position="3"/>
        <end position="69"/>
    </location>
</feature>
<dbReference type="OrthoDB" id="9794400at2"/>
<dbReference type="PANTHER" id="PTHR46429:SF1">
    <property type="entry name" value="23S RRNA (GUANOSINE-2'-O-)-METHYLTRANSFERASE RLMB"/>
    <property type="match status" value="1"/>
</dbReference>
<dbReference type="KEGG" id="scd:Spica_2826"/>
<feature type="domain" description="tRNA/rRNA methyltransferase SpoU type" evidence="3">
    <location>
        <begin position="93"/>
        <end position="232"/>
    </location>
</feature>
<evidence type="ECO:0000313" key="6">
    <source>
        <dbReference type="Proteomes" id="UP000000503"/>
    </source>
</evidence>
<dbReference type="Proteomes" id="UP000000503">
    <property type="component" value="Chromosome"/>
</dbReference>
<dbReference type="InterPro" id="IPR001537">
    <property type="entry name" value="SpoU_MeTrfase"/>
</dbReference>